<dbReference type="PANTHER" id="PTHR30426">
    <property type="entry name" value="4-HYDROXY-3-METHYLBUT-2-ENYL DIPHOSPHATE REDUCTASE"/>
    <property type="match status" value="1"/>
</dbReference>
<evidence type="ECO:0000256" key="5">
    <source>
        <dbReference type="HAMAP-Rule" id="MF_00191"/>
    </source>
</evidence>
<dbReference type="NCBIfam" id="TIGR00216">
    <property type="entry name" value="ispH_lytB"/>
    <property type="match status" value="1"/>
</dbReference>
<feature type="binding site" evidence="5">
    <location>
        <position position="74"/>
    </location>
    <ligand>
        <name>dimethylallyl diphosphate</name>
        <dbReference type="ChEBI" id="CHEBI:57623"/>
    </ligand>
</feature>
<keyword evidence="2 5" id="KW-0479">Metal-binding</keyword>
<organism evidence="6 7">
    <name type="scientific">Desulfovibrio ferrophilus</name>
    <dbReference type="NCBI Taxonomy" id="241368"/>
    <lineage>
        <taxon>Bacteria</taxon>
        <taxon>Pseudomonadati</taxon>
        <taxon>Thermodesulfobacteriota</taxon>
        <taxon>Desulfovibrionia</taxon>
        <taxon>Desulfovibrionales</taxon>
        <taxon>Desulfovibrionaceae</taxon>
        <taxon>Desulfovibrio</taxon>
    </lineage>
</organism>
<feature type="binding site" evidence="5">
    <location>
        <position position="124"/>
    </location>
    <ligand>
        <name>isopentenyl diphosphate</name>
        <dbReference type="ChEBI" id="CHEBI:128769"/>
    </ligand>
</feature>
<dbReference type="Proteomes" id="UP000269883">
    <property type="component" value="Chromosome"/>
</dbReference>
<comment type="similarity">
    <text evidence="5">Belongs to the IspH family.</text>
</comment>
<comment type="function">
    <text evidence="5">Catalyzes the conversion of 1-hydroxy-2-methyl-2-(E)-butenyl 4-diphosphate (HMBPP) into a mixture of isopentenyl diphosphate (IPP) and dimethylallyl diphosphate (DMAPP). Acts in the terminal step of the DOXP/MEP pathway for isoprenoid precursor biosynthesis.</text>
</comment>
<comment type="catalytic activity">
    <reaction evidence="5">
        <text>isopentenyl diphosphate + 2 oxidized [2Fe-2S]-[ferredoxin] + H2O = (2E)-4-hydroxy-3-methylbut-2-enyl diphosphate + 2 reduced [2Fe-2S]-[ferredoxin] + 2 H(+)</text>
        <dbReference type="Rhea" id="RHEA:24488"/>
        <dbReference type="Rhea" id="RHEA-COMP:10000"/>
        <dbReference type="Rhea" id="RHEA-COMP:10001"/>
        <dbReference type="ChEBI" id="CHEBI:15377"/>
        <dbReference type="ChEBI" id="CHEBI:15378"/>
        <dbReference type="ChEBI" id="CHEBI:33737"/>
        <dbReference type="ChEBI" id="CHEBI:33738"/>
        <dbReference type="ChEBI" id="CHEBI:128753"/>
        <dbReference type="ChEBI" id="CHEBI:128769"/>
        <dbReference type="EC" id="1.17.7.4"/>
    </reaction>
</comment>
<evidence type="ECO:0000256" key="4">
    <source>
        <dbReference type="ARBA" id="ARBA00023014"/>
    </source>
</evidence>
<sequence length="286" mass="31537">MKVILAETAGFCMGVSLALKKLDRAVRKGGATICTLGPIIHNPQVLEHYEKLGVKRIQSPAEVEPDTVVVIRAHGIPQDVELELKKHGVVVVDATCPKVKKAQLLIERQAERGRTLLLYGEENHPEVKGLLSYAKDDAEVFDSLEELQGHINENQEYFLAAQTTQDRGVFEQIRDYAKQQSNLKLPVLETICDATKVRQHEAVEVAKRVDKMVVVGGYQSGNTRRLAQVVREQGVDCIHVETAEELNPEDFADCSLVGLTAGASTHDITIDEVRAALEGMSSRADH</sequence>
<gene>
    <name evidence="5 6" type="primary">ispH</name>
    <name evidence="6" type="ORF">DFE_1256</name>
</gene>
<dbReference type="InterPro" id="IPR003451">
    <property type="entry name" value="LytB/IspH"/>
</dbReference>
<dbReference type="Pfam" id="PF02401">
    <property type="entry name" value="LYTB"/>
    <property type="match status" value="1"/>
</dbReference>
<dbReference type="UniPathway" id="UPA00059">
    <property type="reaction ID" value="UER00105"/>
</dbReference>
<dbReference type="AlphaFoldDB" id="A0A2Z6AXJ3"/>
<comment type="pathway">
    <text evidence="5">Isoprenoid biosynthesis; dimethylallyl diphosphate biosynthesis; dimethylallyl diphosphate from (2E)-4-hydroxy-3-methylbutenyl diphosphate: step 1/1.</text>
</comment>
<feature type="binding site" evidence="5">
    <location>
        <position position="12"/>
    </location>
    <ligand>
        <name>[4Fe-4S] cluster</name>
        <dbReference type="ChEBI" id="CHEBI:49883"/>
    </ligand>
</feature>
<feature type="binding site" evidence="5">
    <location>
        <position position="222"/>
    </location>
    <ligand>
        <name>dimethylallyl diphosphate</name>
        <dbReference type="ChEBI" id="CHEBI:57623"/>
    </ligand>
</feature>
<evidence type="ECO:0000256" key="3">
    <source>
        <dbReference type="ARBA" id="ARBA00023004"/>
    </source>
</evidence>
<keyword evidence="5" id="KW-0560">Oxidoreductase</keyword>
<keyword evidence="7" id="KW-1185">Reference proteome</keyword>
<dbReference type="HAMAP" id="MF_00191">
    <property type="entry name" value="IspH"/>
    <property type="match status" value="1"/>
</dbReference>
<dbReference type="GO" id="GO:0051539">
    <property type="term" value="F:4 iron, 4 sulfur cluster binding"/>
    <property type="evidence" value="ECO:0007669"/>
    <property type="project" value="UniProtKB-UniRule"/>
</dbReference>
<dbReference type="GO" id="GO:0019288">
    <property type="term" value="P:isopentenyl diphosphate biosynthetic process, methylerythritol 4-phosphate pathway"/>
    <property type="evidence" value="ECO:0007669"/>
    <property type="project" value="UniProtKB-UniRule"/>
</dbReference>
<feature type="binding site" evidence="5">
    <location>
        <position position="192"/>
    </location>
    <ligand>
        <name>[4Fe-4S] cluster</name>
        <dbReference type="ChEBI" id="CHEBI:49883"/>
    </ligand>
</feature>
<comment type="pathway">
    <text evidence="5">Isoprenoid biosynthesis; isopentenyl diphosphate biosynthesis via DXP pathway; isopentenyl diphosphate from 1-deoxy-D-xylulose 5-phosphate: step 6/6.</text>
</comment>
<dbReference type="GO" id="GO:0051745">
    <property type="term" value="F:4-hydroxy-3-methylbut-2-enyl diphosphate reductase activity"/>
    <property type="evidence" value="ECO:0007669"/>
    <property type="project" value="UniProtKB-UniRule"/>
</dbReference>
<evidence type="ECO:0000313" key="7">
    <source>
        <dbReference type="Proteomes" id="UP000269883"/>
    </source>
</evidence>
<feature type="binding site" evidence="5">
    <location>
        <position position="222"/>
    </location>
    <ligand>
        <name>isopentenyl diphosphate</name>
        <dbReference type="ChEBI" id="CHEBI:128769"/>
    </ligand>
</feature>
<feature type="binding site" evidence="5">
    <location>
        <position position="41"/>
    </location>
    <ligand>
        <name>dimethylallyl diphosphate</name>
        <dbReference type="ChEBI" id="CHEBI:57623"/>
    </ligand>
</feature>
<dbReference type="Gene3D" id="3.40.50.11270">
    <property type="match status" value="1"/>
</dbReference>
<dbReference type="EC" id="1.17.7.4" evidence="5"/>
<feature type="binding site" evidence="5">
    <location>
        <position position="264"/>
    </location>
    <ligand>
        <name>isopentenyl diphosphate</name>
        <dbReference type="ChEBI" id="CHEBI:128769"/>
    </ligand>
</feature>
<protein>
    <recommendedName>
        <fullName evidence="5">4-hydroxy-3-methylbut-2-enyl diphosphate reductase</fullName>
        <shortName evidence="5">HMBPP reductase</shortName>
        <ecNumber evidence="5">1.17.7.4</ecNumber>
    </recommendedName>
</protein>
<feature type="binding site" evidence="5">
    <location>
        <position position="124"/>
    </location>
    <ligand>
        <name>dimethylallyl diphosphate</name>
        <dbReference type="ChEBI" id="CHEBI:57623"/>
    </ligand>
</feature>
<dbReference type="EMBL" id="AP017378">
    <property type="protein sequence ID" value="BBD07982.1"/>
    <property type="molecule type" value="Genomic_DNA"/>
</dbReference>
<evidence type="ECO:0000256" key="1">
    <source>
        <dbReference type="ARBA" id="ARBA00022485"/>
    </source>
</evidence>
<evidence type="ECO:0000313" key="6">
    <source>
        <dbReference type="EMBL" id="BBD07982.1"/>
    </source>
</evidence>
<feature type="binding site" evidence="5">
    <location>
        <position position="163"/>
    </location>
    <ligand>
        <name>(2E)-4-hydroxy-3-methylbut-2-enyl diphosphate</name>
        <dbReference type="ChEBI" id="CHEBI:128753"/>
    </ligand>
</feature>
<feature type="binding site" evidence="5">
    <location>
        <position position="220"/>
    </location>
    <ligand>
        <name>(2E)-4-hydroxy-3-methylbut-2-enyl diphosphate</name>
        <dbReference type="ChEBI" id="CHEBI:128753"/>
    </ligand>
</feature>
<reference evidence="6 7" key="1">
    <citation type="journal article" date="2018" name="Sci. Adv.">
        <title>Multi-heme cytochromes provide a pathway for survival in energy-limited environments.</title>
        <authorList>
            <person name="Deng X."/>
            <person name="Dohmae N."/>
            <person name="Nealson K.H."/>
            <person name="Hashimoto K."/>
            <person name="Okamoto A."/>
        </authorList>
    </citation>
    <scope>NUCLEOTIDE SEQUENCE [LARGE SCALE GENOMIC DNA]</scope>
    <source>
        <strain evidence="6 7">IS5</strain>
    </source>
</reference>
<dbReference type="GO" id="GO:0016114">
    <property type="term" value="P:terpenoid biosynthetic process"/>
    <property type="evidence" value="ECO:0007669"/>
    <property type="project" value="UniProtKB-UniRule"/>
</dbReference>
<comment type="caution">
    <text evidence="5">Lacks conserved residue(s) required for the propagation of feature annotation.</text>
</comment>
<feature type="binding site" evidence="5">
    <location>
        <position position="96"/>
    </location>
    <ligand>
        <name>[4Fe-4S] cluster</name>
        <dbReference type="ChEBI" id="CHEBI:49883"/>
    </ligand>
</feature>
<accession>A0A2Z6AXJ3</accession>
<feature type="binding site" evidence="5">
    <location>
        <position position="220"/>
    </location>
    <ligand>
        <name>isopentenyl diphosphate</name>
        <dbReference type="ChEBI" id="CHEBI:128769"/>
    </ligand>
</feature>
<dbReference type="GO" id="GO:0046872">
    <property type="term" value="F:metal ion binding"/>
    <property type="evidence" value="ECO:0007669"/>
    <property type="project" value="UniProtKB-KW"/>
</dbReference>
<dbReference type="UniPathway" id="UPA00056">
    <property type="reaction ID" value="UER00097"/>
</dbReference>
<keyword evidence="1 5" id="KW-0004">4Fe-4S</keyword>
<feature type="active site" description="Proton donor" evidence="5">
    <location>
        <position position="126"/>
    </location>
</feature>
<feature type="binding site" evidence="5">
    <location>
        <position position="264"/>
    </location>
    <ligand>
        <name>dimethylallyl diphosphate</name>
        <dbReference type="ChEBI" id="CHEBI:57623"/>
    </ligand>
</feature>
<feature type="binding site" evidence="5">
    <location>
        <position position="74"/>
    </location>
    <ligand>
        <name>(2E)-4-hydroxy-3-methylbut-2-enyl diphosphate</name>
        <dbReference type="ChEBI" id="CHEBI:128753"/>
    </ligand>
</feature>
<name>A0A2Z6AXJ3_9BACT</name>
<feature type="binding site" evidence="5">
    <location>
        <position position="264"/>
    </location>
    <ligand>
        <name>(2E)-4-hydroxy-3-methylbut-2-enyl diphosphate</name>
        <dbReference type="ChEBI" id="CHEBI:128753"/>
    </ligand>
</feature>
<keyword evidence="3 5" id="KW-0408">Iron</keyword>
<dbReference type="Gene3D" id="3.40.1010.20">
    <property type="entry name" value="4-hydroxy-3-methylbut-2-enyl diphosphate reductase, catalytic domain"/>
    <property type="match status" value="2"/>
</dbReference>
<comment type="cofactor">
    <cofactor evidence="5">
        <name>[4Fe-4S] cluster</name>
        <dbReference type="ChEBI" id="CHEBI:49883"/>
    </cofactor>
    <text evidence="5">Binds 1 [4Fe-4S] cluster per subunit.</text>
</comment>
<dbReference type="KEGG" id="dfl:DFE_1256"/>
<feature type="binding site" evidence="5">
    <location>
        <position position="222"/>
    </location>
    <ligand>
        <name>(2E)-4-hydroxy-3-methylbut-2-enyl diphosphate</name>
        <dbReference type="ChEBI" id="CHEBI:128753"/>
    </ligand>
</feature>
<proteinExistence type="inferred from homology"/>
<dbReference type="OrthoDB" id="9804068at2"/>
<feature type="binding site" evidence="5">
    <location>
        <position position="41"/>
    </location>
    <ligand>
        <name>isopentenyl diphosphate</name>
        <dbReference type="ChEBI" id="CHEBI:128769"/>
    </ligand>
</feature>
<dbReference type="CDD" id="cd13944">
    <property type="entry name" value="lytB_ispH"/>
    <property type="match status" value="1"/>
</dbReference>
<feature type="binding site" evidence="5">
    <location>
        <position position="74"/>
    </location>
    <ligand>
        <name>isopentenyl diphosphate</name>
        <dbReference type="ChEBI" id="CHEBI:128769"/>
    </ligand>
</feature>
<dbReference type="PANTHER" id="PTHR30426:SF0">
    <property type="entry name" value="4-HYDROXY-3-METHYLBUT-2-ENYL DIPHOSPHATE REDUCTASE"/>
    <property type="match status" value="1"/>
</dbReference>
<comment type="catalytic activity">
    <reaction evidence="5">
        <text>dimethylallyl diphosphate + 2 oxidized [2Fe-2S]-[ferredoxin] + H2O = (2E)-4-hydroxy-3-methylbut-2-enyl diphosphate + 2 reduced [2Fe-2S]-[ferredoxin] + 2 H(+)</text>
        <dbReference type="Rhea" id="RHEA:24825"/>
        <dbReference type="Rhea" id="RHEA-COMP:10000"/>
        <dbReference type="Rhea" id="RHEA-COMP:10001"/>
        <dbReference type="ChEBI" id="CHEBI:15377"/>
        <dbReference type="ChEBI" id="CHEBI:15378"/>
        <dbReference type="ChEBI" id="CHEBI:33737"/>
        <dbReference type="ChEBI" id="CHEBI:33738"/>
        <dbReference type="ChEBI" id="CHEBI:57623"/>
        <dbReference type="ChEBI" id="CHEBI:128753"/>
        <dbReference type="EC" id="1.17.7.4"/>
    </reaction>
</comment>
<evidence type="ECO:0000256" key="2">
    <source>
        <dbReference type="ARBA" id="ARBA00022723"/>
    </source>
</evidence>
<feature type="binding site" evidence="5">
    <location>
        <position position="41"/>
    </location>
    <ligand>
        <name>(2E)-4-hydroxy-3-methylbut-2-enyl diphosphate</name>
        <dbReference type="ChEBI" id="CHEBI:128753"/>
    </ligand>
</feature>
<dbReference type="RefSeq" id="WP_126377709.1">
    <property type="nucleotide sequence ID" value="NZ_AP017378.1"/>
</dbReference>
<dbReference type="GO" id="GO:0050992">
    <property type="term" value="P:dimethylallyl diphosphate biosynthetic process"/>
    <property type="evidence" value="ECO:0007669"/>
    <property type="project" value="UniProtKB-UniRule"/>
</dbReference>
<keyword evidence="4 5" id="KW-0411">Iron-sulfur</keyword>
<keyword evidence="5" id="KW-0414">Isoprene biosynthesis</keyword>
<feature type="binding site" evidence="5">
    <location>
        <position position="220"/>
    </location>
    <ligand>
        <name>dimethylallyl diphosphate</name>
        <dbReference type="ChEBI" id="CHEBI:57623"/>
    </ligand>
</feature>
<feature type="binding site" evidence="5">
    <location>
        <position position="124"/>
    </location>
    <ligand>
        <name>(2E)-4-hydroxy-3-methylbut-2-enyl diphosphate</name>
        <dbReference type="ChEBI" id="CHEBI:128753"/>
    </ligand>
</feature>